<dbReference type="AlphaFoldDB" id="W0RLW8"/>
<keyword evidence="9" id="KW-0443">Lipid metabolism</keyword>
<dbReference type="PANTHER" id="PTHR43612">
    <property type="entry name" value="TRIFUNCTIONAL ENZYME SUBUNIT ALPHA"/>
    <property type="match status" value="1"/>
</dbReference>
<sequence>MTVPTLPVLTTETVHDVVIATLDGPGSVNTLGPAAIAALVALLDDVERDDAVRAVVLQSAKPDSWIAGFDIEELARFESAADGERTSREAHALLDRVERCRVPWVAAIQGACLGGGLELALACAWRIAADHPSTALALPEVQLGLVPGGGGTQRLPRCVGLGAALDLMLTGRRVRARQALGMGLVDDVVHPAALAEAALRRARELADGRAPTRRTPRRAAAARLLDGNALGRALVLRQARERVLRRTHGHYPAPLAVLDAVREGYARGVDAGLRAEARHFGELAVSAVSRELVYLFFATTALKKDPGSAAAPRAVAKLGVVGAGFMGAGIAAAAAAVGTPVRLRDTDAGRVGKGLAAARADLVTGTTDYTGFRRADLVIEAVFEDLDVKRRVIDEIERAAPDAIVASNTSTIPIARLAERAARPERVIGMHFFSPVAKMPLLEVIEADGTAPETTATAVAFGKRLGKTVIVVRDGPGFYVNRILNPYVGGAGRLLDEGVAIDAIDRALVDFGFPVGPITLLDEVGLDIAGKSGRIMHDAFGARMAPAQSLLRVLDAGRLGRKGRLGFYRYDAAGKKRGVDESVYALLPTGERRTRMAPEEIVRRTVGPLLEEAERCLAEGIIRSARDGDVGAVFGIGFPAWRGGPFRYLAATGTALAPRHL</sequence>
<dbReference type="CDD" id="cd06558">
    <property type="entry name" value="crotonase-like"/>
    <property type="match status" value="1"/>
</dbReference>
<dbReference type="InterPro" id="IPR029045">
    <property type="entry name" value="ClpP/crotonase-like_dom_sf"/>
</dbReference>
<evidence type="ECO:0000313" key="16">
    <source>
        <dbReference type="Proteomes" id="UP000019151"/>
    </source>
</evidence>
<dbReference type="InterPro" id="IPR001753">
    <property type="entry name" value="Enoyl-CoA_hydra/iso"/>
</dbReference>
<evidence type="ECO:0000256" key="11">
    <source>
        <dbReference type="ARBA" id="ARBA00023268"/>
    </source>
</evidence>
<dbReference type="RefSeq" id="WP_236646279.1">
    <property type="nucleotide sequence ID" value="NZ_CP007128.1"/>
</dbReference>
<organism evidence="15 16">
    <name type="scientific">Gemmatirosa kalamazoonensis</name>
    <dbReference type="NCBI Taxonomy" id="861299"/>
    <lineage>
        <taxon>Bacteria</taxon>
        <taxon>Pseudomonadati</taxon>
        <taxon>Gemmatimonadota</taxon>
        <taxon>Gemmatimonadia</taxon>
        <taxon>Gemmatimonadales</taxon>
        <taxon>Gemmatimonadaceae</taxon>
        <taxon>Gemmatirosa</taxon>
    </lineage>
</organism>
<comment type="similarity">
    <text evidence="3">In the N-terminal section; belongs to the enoyl-CoA hydratase/isomerase family.</text>
</comment>
<evidence type="ECO:0000256" key="2">
    <source>
        <dbReference type="ARBA" id="ARBA00007005"/>
    </source>
</evidence>
<dbReference type="PROSITE" id="PS00067">
    <property type="entry name" value="3HCDH"/>
    <property type="match status" value="1"/>
</dbReference>
<dbReference type="Proteomes" id="UP000019151">
    <property type="component" value="Chromosome"/>
</dbReference>
<name>W0RLW8_9BACT</name>
<dbReference type="GO" id="GO:0006635">
    <property type="term" value="P:fatty acid beta-oxidation"/>
    <property type="evidence" value="ECO:0007669"/>
    <property type="project" value="UniProtKB-UniPathway"/>
</dbReference>
<dbReference type="EC" id="4.2.1.17" evidence="4"/>
<keyword evidence="10" id="KW-0456">Lyase</keyword>
<dbReference type="InterPro" id="IPR036291">
    <property type="entry name" value="NAD(P)-bd_dom_sf"/>
</dbReference>
<dbReference type="Pfam" id="PF00378">
    <property type="entry name" value="ECH_1"/>
    <property type="match status" value="1"/>
</dbReference>
<dbReference type="PATRIC" id="fig|861299.3.peg.4598"/>
<dbReference type="PANTHER" id="PTHR43612:SF3">
    <property type="entry name" value="TRIFUNCTIONAL ENZYME SUBUNIT ALPHA, MITOCHONDRIAL"/>
    <property type="match status" value="1"/>
</dbReference>
<dbReference type="KEGG" id="gba:J421_4542"/>
<keyword evidence="6" id="KW-0442">Lipid degradation</keyword>
<dbReference type="Gene3D" id="1.10.1040.50">
    <property type="match status" value="1"/>
</dbReference>
<dbReference type="eggNOG" id="COG1250">
    <property type="taxonomic scope" value="Bacteria"/>
</dbReference>
<evidence type="ECO:0000256" key="12">
    <source>
        <dbReference type="ARBA" id="ARBA00049556"/>
    </source>
</evidence>
<dbReference type="FunFam" id="3.90.226.10:FF:000011">
    <property type="entry name" value="Fatty acid oxidation complex subunit alpha"/>
    <property type="match status" value="1"/>
</dbReference>
<dbReference type="eggNOG" id="COG1024">
    <property type="taxonomic scope" value="Bacteria"/>
</dbReference>
<evidence type="ECO:0000259" key="14">
    <source>
        <dbReference type="Pfam" id="PF02737"/>
    </source>
</evidence>
<keyword evidence="16" id="KW-1185">Reference proteome</keyword>
<dbReference type="SUPFAM" id="SSF52096">
    <property type="entry name" value="ClpP/crotonase"/>
    <property type="match status" value="1"/>
</dbReference>
<evidence type="ECO:0000256" key="8">
    <source>
        <dbReference type="ARBA" id="ARBA00023027"/>
    </source>
</evidence>
<accession>W0RLW8</accession>
<keyword evidence="15" id="KW-0413">Isomerase</keyword>
<reference evidence="15 16" key="1">
    <citation type="journal article" date="2014" name="Genome Announc.">
        <title>Genome Sequence and Methylome of Soil Bacterium Gemmatirosa kalamazoonensis KBS708T, a Member of the Rarely Cultivated Gemmatimonadetes Phylum.</title>
        <authorList>
            <person name="Debruyn J.M."/>
            <person name="Radosevich M."/>
            <person name="Wommack K.E."/>
            <person name="Polson S.W."/>
            <person name="Hauser L.J."/>
            <person name="Fawaz M.N."/>
            <person name="Korlach J."/>
            <person name="Tsai Y.C."/>
        </authorList>
    </citation>
    <scope>NUCLEOTIDE SEQUENCE [LARGE SCALE GENOMIC DNA]</scope>
    <source>
        <strain evidence="15 16">KBS708</strain>
    </source>
</reference>
<proteinExistence type="inferred from homology"/>
<protein>
    <recommendedName>
        <fullName evidence="4">enoyl-CoA hydratase</fullName>
        <ecNumber evidence="4">4.2.1.17</ecNumber>
    </recommendedName>
</protein>
<evidence type="ECO:0000256" key="10">
    <source>
        <dbReference type="ARBA" id="ARBA00023239"/>
    </source>
</evidence>
<dbReference type="SUPFAM" id="SSF48179">
    <property type="entry name" value="6-phosphogluconate dehydrogenase C-terminal domain-like"/>
    <property type="match status" value="2"/>
</dbReference>
<dbReference type="Gene3D" id="3.40.50.720">
    <property type="entry name" value="NAD(P)-binding Rossmann-like Domain"/>
    <property type="match status" value="1"/>
</dbReference>
<evidence type="ECO:0000259" key="13">
    <source>
        <dbReference type="Pfam" id="PF00725"/>
    </source>
</evidence>
<evidence type="ECO:0000256" key="3">
    <source>
        <dbReference type="ARBA" id="ARBA00008750"/>
    </source>
</evidence>
<dbReference type="EMBL" id="CP007128">
    <property type="protein sequence ID" value="AHG92079.1"/>
    <property type="molecule type" value="Genomic_DNA"/>
</dbReference>
<keyword evidence="7" id="KW-0560">Oxidoreductase</keyword>
<dbReference type="InterPro" id="IPR006108">
    <property type="entry name" value="3HC_DH_C"/>
</dbReference>
<dbReference type="Pfam" id="PF02737">
    <property type="entry name" value="3HCDH_N"/>
    <property type="match status" value="1"/>
</dbReference>
<comment type="catalytic activity">
    <reaction evidence="12">
        <text>a (3S)-3-hydroxyacyl-CoA + NAD(+) = a 3-oxoacyl-CoA + NADH + H(+)</text>
        <dbReference type="Rhea" id="RHEA:22432"/>
        <dbReference type="ChEBI" id="CHEBI:15378"/>
        <dbReference type="ChEBI" id="CHEBI:57318"/>
        <dbReference type="ChEBI" id="CHEBI:57540"/>
        <dbReference type="ChEBI" id="CHEBI:57945"/>
        <dbReference type="ChEBI" id="CHEBI:90726"/>
        <dbReference type="EC" id="1.1.1.35"/>
    </reaction>
</comment>
<dbReference type="Gene3D" id="3.90.226.10">
    <property type="entry name" value="2-enoyl-CoA Hydratase, Chain A, domain 1"/>
    <property type="match status" value="1"/>
</dbReference>
<feature type="domain" description="3-hydroxyacyl-CoA dehydrogenase C-terminal" evidence="13">
    <location>
        <begin position="477"/>
        <end position="570"/>
    </location>
</feature>
<keyword evidence="11" id="KW-0511">Multifunctional enzyme</keyword>
<comment type="pathway">
    <text evidence="1">Lipid metabolism; fatty acid beta-oxidation.</text>
</comment>
<evidence type="ECO:0000256" key="9">
    <source>
        <dbReference type="ARBA" id="ARBA00023098"/>
    </source>
</evidence>
<dbReference type="InterPro" id="IPR008927">
    <property type="entry name" value="6-PGluconate_DH-like_C_sf"/>
</dbReference>
<evidence type="ECO:0000256" key="7">
    <source>
        <dbReference type="ARBA" id="ARBA00023002"/>
    </source>
</evidence>
<comment type="similarity">
    <text evidence="2">In the central section; belongs to the 3-hydroxyacyl-CoA dehydrogenase family.</text>
</comment>
<dbReference type="InterPro" id="IPR006180">
    <property type="entry name" value="3-OHacyl-CoA_DH_CS"/>
</dbReference>
<dbReference type="STRING" id="861299.J421_4542"/>
<keyword evidence="5" id="KW-0276">Fatty acid metabolism</keyword>
<evidence type="ECO:0000256" key="4">
    <source>
        <dbReference type="ARBA" id="ARBA00012076"/>
    </source>
</evidence>
<feature type="domain" description="3-hydroxyacyl-CoA dehydrogenase NAD binding" evidence="14">
    <location>
        <begin position="317"/>
        <end position="474"/>
    </location>
</feature>
<dbReference type="GO" id="GO:0070403">
    <property type="term" value="F:NAD+ binding"/>
    <property type="evidence" value="ECO:0007669"/>
    <property type="project" value="InterPro"/>
</dbReference>
<dbReference type="InterPro" id="IPR050136">
    <property type="entry name" value="FA_oxidation_alpha_subunit"/>
</dbReference>
<dbReference type="HOGENOM" id="CLU_009834_16_2_0"/>
<gene>
    <name evidence="15" type="ORF">J421_4542</name>
</gene>
<evidence type="ECO:0000256" key="1">
    <source>
        <dbReference type="ARBA" id="ARBA00005005"/>
    </source>
</evidence>
<evidence type="ECO:0000313" key="15">
    <source>
        <dbReference type="EMBL" id="AHG92079.1"/>
    </source>
</evidence>
<dbReference type="UniPathway" id="UPA00659"/>
<dbReference type="SUPFAM" id="SSF51735">
    <property type="entry name" value="NAD(P)-binding Rossmann-fold domains"/>
    <property type="match status" value="1"/>
</dbReference>
<evidence type="ECO:0000256" key="6">
    <source>
        <dbReference type="ARBA" id="ARBA00022963"/>
    </source>
</evidence>
<dbReference type="Pfam" id="PF00725">
    <property type="entry name" value="3HCDH"/>
    <property type="match status" value="1"/>
</dbReference>
<dbReference type="GO" id="GO:0016853">
    <property type="term" value="F:isomerase activity"/>
    <property type="evidence" value="ECO:0007669"/>
    <property type="project" value="UniProtKB-KW"/>
</dbReference>
<dbReference type="GO" id="GO:0004300">
    <property type="term" value="F:enoyl-CoA hydratase activity"/>
    <property type="evidence" value="ECO:0007669"/>
    <property type="project" value="UniProtKB-EC"/>
</dbReference>
<dbReference type="GO" id="GO:0016509">
    <property type="term" value="F:long-chain (3S)-3-hydroxyacyl-CoA dehydrogenase (NAD+) activity"/>
    <property type="evidence" value="ECO:0007669"/>
    <property type="project" value="TreeGrafter"/>
</dbReference>
<dbReference type="InterPro" id="IPR006176">
    <property type="entry name" value="3-OHacyl-CoA_DH_NAD-bd"/>
</dbReference>
<keyword evidence="8" id="KW-0520">NAD</keyword>
<evidence type="ECO:0000256" key="5">
    <source>
        <dbReference type="ARBA" id="ARBA00022832"/>
    </source>
</evidence>
<dbReference type="InParanoid" id="W0RLW8"/>